<evidence type="ECO:0000313" key="1">
    <source>
        <dbReference type="EMBL" id="NWO23037.1"/>
    </source>
</evidence>
<reference evidence="1 2" key="1">
    <citation type="submission" date="2020-06" db="EMBL/GenBank/DDBJ databases">
        <title>Mogibacterium timidum strain W9173 genomic sequence.</title>
        <authorList>
            <person name="Wade W.G."/>
            <person name="Johnston C.D."/>
            <person name="Chen T."/>
            <person name="Dewhirst F.E."/>
        </authorList>
    </citation>
    <scope>NUCLEOTIDE SEQUENCE [LARGE SCALE GENOMIC DNA]</scope>
    <source>
        <strain evidence="1 2">W9173</strain>
    </source>
</reference>
<name>A0A7Y8VRF8_9FIRM</name>
<dbReference type="Proteomes" id="UP000526307">
    <property type="component" value="Unassembled WGS sequence"/>
</dbReference>
<proteinExistence type="predicted"/>
<evidence type="ECO:0000313" key="2">
    <source>
        <dbReference type="Proteomes" id="UP000526307"/>
    </source>
</evidence>
<keyword evidence="2" id="KW-1185">Reference proteome</keyword>
<dbReference type="RefSeq" id="WP_178978267.1">
    <property type="nucleotide sequence ID" value="NZ_JABXYR010000001.1"/>
</dbReference>
<sequence length="199" mass="23834">MFSRKKEKEPKEKKKEIIKETLSVLPIRNYDEGIDAFSLEDGTYLDLLEIVTRDRENLQDDVVRFDMFTLTKFERLYSGDHKIVGLNFPINTLSQRRYLDRKLKKTADPIRKEWLMREWDELDRLESMIDRKEFYLFFFGKTKDELEKNRGNILGWIGYGSSKLVKPMGKEKKIQIIRKLCNMNALILADDLVEDYEYE</sequence>
<accession>A0A7Y8VRF8</accession>
<gene>
    <name evidence="1" type="ORF">HW270_02940</name>
</gene>
<protein>
    <submittedName>
        <fullName evidence="1">Uncharacterized protein</fullName>
    </submittedName>
</protein>
<dbReference type="AlphaFoldDB" id="A0A7Y8VRF8"/>
<dbReference type="EMBL" id="JABXYR010000001">
    <property type="protein sequence ID" value="NWO23037.1"/>
    <property type="molecule type" value="Genomic_DNA"/>
</dbReference>
<organism evidence="1 2">
    <name type="scientific">Mogibacterium timidum</name>
    <dbReference type="NCBI Taxonomy" id="35519"/>
    <lineage>
        <taxon>Bacteria</taxon>
        <taxon>Bacillati</taxon>
        <taxon>Bacillota</taxon>
        <taxon>Clostridia</taxon>
        <taxon>Peptostreptococcales</taxon>
        <taxon>Anaerovoracaceae</taxon>
        <taxon>Mogibacterium</taxon>
    </lineage>
</organism>
<comment type="caution">
    <text evidence="1">The sequence shown here is derived from an EMBL/GenBank/DDBJ whole genome shotgun (WGS) entry which is preliminary data.</text>
</comment>